<comment type="caution">
    <text evidence="1">The sequence shown here is derived from an EMBL/GenBank/DDBJ whole genome shotgun (WGS) entry which is preliminary data.</text>
</comment>
<proteinExistence type="predicted"/>
<dbReference type="EMBL" id="BDIP01008647">
    <property type="protein sequence ID" value="GIQ91945.1"/>
    <property type="molecule type" value="Genomic_DNA"/>
</dbReference>
<feature type="non-terminal residue" evidence="1">
    <location>
        <position position="106"/>
    </location>
</feature>
<evidence type="ECO:0000313" key="1">
    <source>
        <dbReference type="EMBL" id="GIQ91945.1"/>
    </source>
</evidence>
<dbReference type="Proteomes" id="UP000265618">
    <property type="component" value="Unassembled WGS sequence"/>
</dbReference>
<sequence>ALLCPAMLKYAQAIASLKVNAKYPAVAAAIAQLQPGASGSTSTPENLTLFASVLRVCDVLSVRWAAVGEGQSVEVTVSELAAETGLSSDEAEEGFELAVTGGLVTG</sequence>
<gene>
    <name evidence="1" type="ORF">KIPB_015434</name>
</gene>
<reference evidence="1 2" key="1">
    <citation type="journal article" date="2018" name="PLoS ONE">
        <title>The draft genome of Kipferlia bialata reveals reductive genome evolution in fornicate parasites.</title>
        <authorList>
            <person name="Tanifuji G."/>
            <person name="Takabayashi S."/>
            <person name="Kume K."/>
            <person name="Takagi M."/>
            <person name="Nakayama T."/>
            <person name="Kamikawa R."/>
            <person name="Inagaki Y."/>
            <person name="Hashimoto T."/>
        </authorList>
    </citation>
    <scope>NUCLEOTIDE SEQUENCE [LARGE SCALE GENOMIC DNA]</scope>
    <source>
        <strain evidence="1">NY0173</strain>
    </source>
</reference>
<organism evidence="1 2">
    <name type="scientific">Kipferlia bialata</name>
    <dbReference type="NCBI Taxonomy" id="797122"/>
    <lineage>
        <taxon>Eukaryota</taxon>
        <taxon>Metamonada</taxon>
        <taxon>Carpediemonas-like organisms</taxon>
        <taxon>Kipferlia</taxon>
    </lineage>
</organism>
<name>A0A9K3DCV5_9EUKA</name>
<dbReference type="AlphaFoldDB" id="A0A9K3DCV5"/>
<evidence type="ECO:0000313" key="2">
    <source>
        <dbReference type="Proteomes" id="UP000265618"/>
    </source>
</evidence>
<feature type="non-terminal residue" evidence="1">
    <location>
        <position position="1"/>
    </location>
</feature>
<keyword evidence="2" id="KW-1185">Reference proteome</keyword>
<accession>A0A9K3DCV5</accession>
<protein>
    <submittedName>
        <fullName evidence="1">Uncharacterized protein</fullName>
    </submittedName>
</protein>